<feature type="signal peptide" evidence="1">
    <location>
        <begin position="1"/>
        <end position="21"/>
    </location>
</feature>
<dbReference type="RefSeq" id="WP_008236767.1">
    <property type="nucleotide sequence ID" value="NZ_AJJU01000002.1"/>
</dbReference>
<protein>
    <submittedName>
        <fullName evidence="2">G-D-S-L family lipolytic protein</fullName>
    </submittedName>
</protein>
<evidence type="ECO:0000256" key="1">
    <source>
        <dbReference type="SAM" id="SignalP"/>
    </source>
</evidence>
<keyword evidence="1" id="KW-0732">Signal</keyword>
<reference evidence="2 3" key="1">
    <citation type="journal article" date="2012" name="J. Bacteriol.">
        <title>Genome Sequence of the Halotolerant Bacterium Imtechella halotolerans K1T.</title>
        <authorList>
            <person name="Kumar S."/>
            <person name="Vikram S."/>
            <person name="Subramanian S."/>
            <person name="Raghava G.P."/>
            <person name="Pinnaka A.K."/>
        </authorList>
    </citation>
    <scope>NUCLEOTIDE SEQUENCE [LARGE SCALE GENOMIC DNA]</scope>
    <source>
        <strain evidence="2 3">K1</strain>
    </source>
</reference>
<evidence type="ECO:0000313" key="3">
    <source>
        <dbReference type="Proteomes" id="UP000005938"/>
    </source>
</evidence>
<dbReference type="STRING" id="946077.W5A_01750"/>
<dbReference type="Proteomes" id="UP000005938">
    <property type="component" value="Unassembled WGS sequence"/>
</dbReference>
<feature type="chain" id="PRO_5003636225" evidence="1">
    <location>
        <begin position="22"/>
        <end position="535"/>
    </location>
</feature>
<proteinExistence type="predicted"/>
<dbReference type="PROSITE" id="PS51257">
    <property type="entry name" value="PROKAR_LIPOPROTEIN"/>
    <property type="match status" value="1"/>
</dbReference>
<dbReference type="InterPro" id="IPR036514">
    <property type="entry name" value="SGNH_hydro_sf"/>
</dbReference>
<dbReference type="SUPFAM" id="SSF52266">
    <property type="entry name" value="SGNH hydrolase"/>
    <property type="match status" value="1"/>
</dbReference>
<name>I0WJZ1_9FLAO</name>
<dbReference type="GO" id="GO:0016788">
    <property type="term" value="F:hydrolase activity, acting on ester bonds"/>
    <property type="evidence" value="ECO:0007669"/>
    <property type="project" value="UniProtKB-ARBA"/>
</dbReference>
<organism evidence="2 3">
    <name type="scientific">Imtechella halotolerans K1</name>
    <dbReference type="NCBI Taxonomy" id="946077"/>
    <lineage>
        <taxon>Bacteria</taxon>
        <taxon>Pseudomonadati</taxon>
        <taxon>Bacteroidota</taxon>
        <taxon>Flavobacteriia</taxon>
        <taxon>Flavobacteriales</taxon>
        <taxon>Flavobacteriaceae</taxon>
        <taxon>Imtechella</taxon>
    </lineage>
</organism>
<sequence>MNFKTKYIWLTALCFTFAACNDDDTPNEVDNQLPELTAGQADFSTYVAVGTSFSSGFTDNALFITAQLNSFPSILSQQFGLVGGGSFSQPLMNDNIGGFLVQGNVASSPRLIFNGTAPVILPATPTTEITTPVAGPFNNYGIPGIKSFHLGIPGYGSLNPYFGRMASSATATVIGDAVARNATFFTFSEIGGNDVLAYATSGGTGVDQTGNPNPLTYGSSDITDPTIFAQSYTTAIDALTANGAKGVVTSVPYITGLSHFTTVPFNPLSANDPAFGPQIPTLNMIYGALNQIFVGLNQPNRVITFSQSGNSALVIHDEDLPNISVQITTALNNSPTFPAFIAQFGVPAQASGLVAQLLGNMYGQSRQATAEDLFVLPSSSIIGKVNPQASTALQNQGLSKALADQFSVEGVTLPMADKWVLVASERDAIKTATDKYNQTIATVAQNKGLAFADLKSVLDQASSVGYGDGDFIFTTKLVTGGLVSLDGVHLTSRGYAAMANAILKAIDEKYGSNFEDSGNLVNVGNYPTNYSPLLR</sequence>
<dbReference type="eggNOG" id="COG2755">
    <property type="taxonomic scope" value="Bacteria"/>
</dbReference>
<gene>
    <name evidence="2" type="ORF">W5A_01750</name>
</gene>
<comment type="caution">
    <text evidence="2">The sequence shown here is derived from an EMBL/GenBank/DDBJ whole genome shotgun (WGS) entry which is preliminary data.</text>
</comment>
<dbReference type="Gene3D" id="3.40.50.1110">
    <property type="entry name" value="SGNH hydrolase"/>
    <property type="match status" value="1"/>
</dbReference>
<dbReference type="EMBL" id="AJJU01000002">
    <property type="protein sequence ID" value="EID76707.1"/>
    <property type="molecule type" value="Genomic_DNA"/>
</dbReference>
<dbReference type="OrthoDB" id="9764164at2"/>
<dbReference type="AlphaFoldDB" id="I0WJZ1"/>
<dbReference type="PATRIC" id="fig|946077.3.peg.359"/>
<evidence type="ECO:0000313" key="2">
    <source>
        <dbReference type="EMBL" id="EID76707.1"/>
    </source>
</evidence>
<accession>I0WJZ1</accession>
<keyword evidence="3" id="KW-1185">Reference proteome</keyword>